<reference evidence="2 3" key="1">
    <citation type="submission" date="2020-08" db="EMBL/GenBank/DDBJ databases">
        <title>Functional genomics of gut bacteria from endangered species of beetles.</title>
        <authorList>
            <person name="Carlos-Shanley C."/>
        </authorList>
    </citation>
    <scope>NUCLEOTIDE SEQUENCE [LARGE SCALE GENOMIC DNA]</scope>
    <source>
        <strain evidence="2 3">S00239</strain>
    </source>
</reference>
<keyword evidence="3" id="KW-1185">Reference proteome</keyword>
<dbReference type="RefSeq" id="WP_184301763.1">
    <property type="nucleotide sequence ID" value="NZ_JACHLP010000006.1"/>
</dbReference>
<gene>
    <name evidence="2" type="ORF">HNP55_003364</name>
</gene>
<protein>
    <submittedName>
        <fullName evidence="2">Uncharacterized protein</fullName>
    </submittedName>
</protein>
<organism evidence="2 3">
    <name type="scientific">Roseateles oligotrophus</name>
    <dbReference type="NCBI Taxonomy" id="1769250"/>
    <lineage>
        <taxon>Bacteria</taxon>
        <taxon>Pseudomonadati</taxon>
        <taxon>Pseudomonadota</taxon>
        <taxon>Betaproteobacteria</taxon>
        <taxon>Burkholderiales</taxon>
        <taxon>Sphaerotilaceae</taxon>
        <taxon>Roseateles</taxon>
    </lineage>
</organism>
<name>A0A840L9H8_9BURK</name>
<evidence type="ECO:0000313" key="2">
    <source>
        <dbReference type="EMBL" id="MBB4844820.1"/>
    </source>
</evidence>
<comment type="caution">
    <text evidence="2">The sequence shown here is derived from an EMBL/GenBank/DDBJ whole genome shotgun (WGS) entry which is preliminary data.</text>
</comment>
<evidence type="ECO:0000256" key="1">
    <source>
        <dbReference type="SAM" id="MobiDB-lite"/>
    </source>
</evidence>
<dbReference type="Proteomes" id="UP000562027">
    <property type="component" value="Unassembled WGS sequence"/>
</dbReference>
<sequence length="58" mass="6584">MRNTNSPEQEPPAPAAKPSAAQLRLTQLFRHSLRQGDINPLLYLLLRHRRGDTGEPPR</sequence>
<accession>A0A840L9H8</accession>
<feature type="region of interest" description="Disordered" evidence="1">
    <location>
        <begin position="1"/>
        <end position="20"/>
    </location>
</feature>
<dbReference type="AlphaFoldDB" id="A0A840L9H8"/>
<evidence type="ECO:0000313" key="3">
    <source>
        <dbReference type="Proteomes" id="UP000562027"/>
    </source>
</evidence>
<proteinExistence type="predicted"/>
<dbReference type="EMBL" id="JACHLP010000006">
    <property type="protein sequence ID" value="MBB4844820.1"/>
    <property type="molecule type" value="Genomic_DNA"/>
</dbReference>